<feature type="domain" description="YcxB-like C-terminal" evidence="1">
    <location>
        <begin position="79"/>
        <end position="136"/>
    </location>
</feature>
<evidence type="ECO:0000259" key="1">
    <source>
        <dbReference type="Pfam" id="PF14317"/>
    </source>
</evidence>
<organism evidence="2 3">
    <name type="scientific">Duganella guangzhouensis</name>
    <dbReference type="NCBI Taxonomy" id="2666084"/>
    <lineage>
        <taxon>Bacteria</taxon>
        <taxon>Pseudomonadati</taxon>
        <taxon>Pseudomonadota</taxon>
        <taxon>Betaproteobacteria</taxon>
        <taxon>Burkholderiales</taxon>
        <taxon>Oxalobacteraceae</taxon>
        <taxon>Telluria group</taxon>
        <taxon>Duganella</taxon>
    </lineage>
</organism>
<name>A0A6I2LAV0_9BURK</name>
<accession>A0A6I2LAV0</accession>
<proteinExistence type="predicted"/>
<keyword evidence="3" id="KW-1185">Reference proteome</keyword>
<gene>
    <name evidence="2" type="ORF">GJ699_28180</name>
</gene>
<comment type="caution">
    <text evidence="2">The sequence shown here is derived from an EMBL/GenBank/DDBJ whole genome shotgun (WGS) entry which is preliminary data.</text>
</comment>
<dbReference type="InterPro" id="IPR025588">
    <property type="entry name" value="YcxB-like_C"/>
</dbReference>
<reference evidence="2 3" key="1">
    <citation type="submission" date="2019-11" db="EMBL/GenBank/DDBJ databases">
        <title>Novel species isolated from a subtropical stream in China.</title>
        <authorList>
            <person name="Lu H."/>
        </authorList>
    </citation>
    <scope>NUCLEOTIDE SEQUENCE [LARGE SCALE GENOMIC DNA]</scope>
    <source>
        <strain evidence="2 3">FT80W</strain>
    </source>
</reference>
<protein>
    <recommendedName>
        <fullName evidence="1">YcxB-like C-terminal domain-containing protein</fullName>
    </recommendedName>
</protein>
<dbReference type="RefSeq" id="WP_154382731.1">
    <property type="nucleotide sequence ID" value="NZ_WKJK01000020.1"/>
</dbReference>
<evidence type="ECO:0000313" key="2">
    <source>
        <dbReference type="EMBL" id="MRW93876.1"/>
    </source>
</evidence>
<evidence type="ECO:0000313" key="3">
    <source>
        <dbReference type="Proteomes" id="UP000433309"/>
    </source>
</evidence>
<sequence length="146" mass="16534">MQDGQSQNVPISFHVSYRLGEYLSLVTSHVIADLRRRKSEQGKALRWYDLPILKGTLYLVGPPIFLFKVLRVGACDFKFDDMGIVRNSKSGELVVPWSGVEAIHEYPTGYLFAKGNGAMPVPLRALSTEQLVQLKRYIAQHRERVS</sequence>
<dbReference type="Pfam" id="PF14317">
    <property type="entry name" value="YcxB"/>
    <property type="match status" value="1"/>
</dbReference>
<dbReference type="EMBL" id="WKJK01000020">
    <property type="protein sequence ID" value="MRW93876.1"/>
    <property type="molecule type" value="Genomic_DNA"/>
</dbReference>
<dbReference type="Proteomes" id="UP000433309">
    <property type="component" value="Unassembled WGS sequence"/>
</dbReference>
<dbReference type="AlphaFoldDB" id="A0A6I2LAV0"/>